<protein>
    <recommendedName>
        <fullName evidence="3">Reductase</fullName>
    </recommendedName>
</protein>
<dbReference type="Proteomes" id="UP000465301">
    <property type="component" value="Unassembled WGS sequence"/>
</dbReference>
<organism evidence="1 2">
    <name type="scientific">Mycobacterium timonense</name>
    <dbReference type="NCBI Taxonomy" id="701043"/>
    <lineage>
        <taxon>Bacteria</taxon>
        <taxon>Bacillati</taxon>
        <taxon>Actinomycetota</taxon>
        <taxon>Actinomycetes</taxon>
        <taxon>Mycobacteriales</taxon>
        <taxon>Mycobacteriaceae</taxon>
        <taxon>Mycobacterium</taxon>
        <taxon>Mycobacterium avium complex (MAC)</taxon>
    </lineage>
</organism>
<gene>
    <name evidence="1" type="ORF">MTIM_14850</name>
</gene>
<sequence>MLMNLNAMGLSEEKLYNAVTRYGNVGDRSEHTRRVPGYHILKAHMSSSIKRSQPLHFVSQRLGNAIDIFPVQVLGRPPSWTDELTYEPVAK</sequence>
<evidence type="ECO:0000313" key="2">
    <source>
        <dbReference type="Proteomes" id="UP000465301"/>
    </source>
</evidence>
<comment type="caution">
    <text evidence="1">The sequence shown here is derived from an EMBL/GenBank/DDBJ whole genome shotgun (WGS) entry which is preliminary data.</text>
</comment>
<name>A0A7I9Z401_9MYCO</name>
<evidence type="ECO:0000313" key="1">
    <source>
        <dbReference type="EMBL" id="GFG95606.1"/>
    </source>
</evidence>
<evidence type="ECO:0008006" key="3">
    <source>
        <dbReference type="Google" id="ProtNLM"/>
    </source>
</evidence>
<dbReference type="AlphaFoldDB" id="A0A7I9Z401"/>
<dbReference type="EMBL" id="BLLA01000001">
    <property type="protein sequence ID" value="GFG95606.1"/>
    <property type="molecule type" value="Genomic_DNA"/>
</dbReference>
<keyword evidence="2" id="KW-1185">Reference proteome</keyword>
<accession>A0A7I9Z401</accession>
<proteinExistence type="predicted"/>
<reference evidence="1 2" key="1">
    <citation type="journal article" date="2019" name="Emerg. Microbes Infect.">
        <title>Comprehensive subspecies identification of 175 nontuberculous mycobacteria species based on 7547 genomic profiles.</title>
        <authorList>
            <person name="Matsumoto Y."/>
            <person name="Kinjo T."/>
            <person name="Motooka D."/>
            <person name="Nabeya D."/>
            <person name="Jung N."/>
            <person name="Uechi K."/>
            <person name="Horii T."/>
            <person name="Iida T."/>
            <person name="Fujita J."/>
            <person name="Nakamura S."/>
        </authorList>
    </citation>
    <scope>NUCLEOTIDE SEQUENCE [LARGE SCALE GENOMIC DNA]</scope>
    <source>
        <strain evidence="1 2">JCM 30726</strain>
    </source>
</reference>